<name>A0A2U2DT65_9HYPH</name>
<dbReference type="RefSeq" id="WP_109457856.1">
    <property type="nucleotide sequence ID" value="NZ_QFBC01000003.1"/>
</dbReference>
<dbReference type="Pfam" id="PF07310">
    <property type="entry name" value="PAS_5"/>
    <property type="match status" value="1"/>
</dbReference>
<organism evidence="1 2">
    <name type="scientific">Metarhizobium album</name>
    <dbReference type="NCBI Taxonomy" id="2182425"/>
    <lineage>
        <taxon>Bacteria</taxon>
        <taxon>Pseudomonadati</taxon>
        <taxon>Pseudomonadota</taxon>
        <taxon>Alphaproteobacteria</taxon>
        <taxon>Hyphomicrobiales</taxon>
        <taxon>Rhizobiaceae</taxon>
        <taxon>Metarhizobium</taxon>
    </lineage>
</organism>
<gene>
    <name evidence="1" type="ORF">DEM27_08820</name>
</gene>
<evidence type="ECO:0000313" key="1">
    <source>
        <dbReference type="EMBL" id="PWE56481.1"/>
    </source>
</evidence>
<keyword evidence="2" id="KW-1185">Reference proteome</keyword>
<sequence length="207" mass="22859">MADMHTRTSTELFTYWNTIRGAEAGPLRSAIEPGEIRHVLPDIFILEAAEENPVFRLAGTRVCSLFDRELRGLPFSALWPPGNRDEPVSIASGVMRYSVPTLLNLTGFVRDGRTLRMEMLLLPVRSSGRTYDRLLGSLSPDMPANEVCDKPLCSIRFERSRIIGLPARSGVPGQIASGEPHLAADDGDRASRQRSTIAALLKRAKVF</sequence>
<dbReference type="AlphaFoldDB" id="A0A2U2DT65"/>
<dbReference type="OrthoDB" id="8480244at2"/>
<accession>A0A2U2DT65</accession>
<dbReference type="EMBL" id="QFBC01000003">
    <property type="protein sequence ID" value="PWE56481.1"/>
    <property type="molecule type" value="Genomic_DNA"/>
</dbReference>
<reference evidence="1 2" key="1">
    <citation type="submission" date="2018-05" db="EMBL/GenBank/DDBJ databases">
        <title>The draft genome of strain NS-104.</title>
        <authorList>
            <person name="Hang P."/>
            <person name="Jiang J."/>
        </authorList>
    </citation>
    <scope>NUCLEOTIDE SEQUENCE [LARGE SCALE GENOMIC DNA]</scope>
    <source>
        <strain evidence="1 2">NS-104</strain>
    </source>
</reference>
<dbReference type="InterPro" id="IPR009922">
    <property type="entry name" value="DUF1457"/>
</dbReference>
<comment type="caution">
    <text evidence="1">The sequence shown here is derived from an EMBL/GenBank/DDBJ whole genome shotgun (WGS) entry which is preliminary data.</text>
</comment>
<proteinExistence type="predicted"/>
<dbReference type="PIRSF" id="PIRSF031878">
    <property type="entry name" value="UCP031878"/>
    <property type="match status" value="1"/>
</dbReference>
<evidence type="ECO:0000313" key="2">
    <source>
        <dbReference type="Proteomes" id="UP000245252"/>
    </source>
</evidence>
<dbReference type="Proteomes" id="UP000245252">
    <property type="component" value="Unassembled WGS sequence"/>
</dbReference>
<protein>
    <submittedName>
        <fullName evidence="1">PAS domain-containing protein</fullName>
    </submittedName>
</protein>